<comment type="caution">
    <text evidence="2">The sequence shown here is derived from an EMBL/GenBank/DDBJ whole genome shotgun (WGS) entry which is preliminary data.</text>
</comment>
<dbReference type="Proteomes" id="UP000789508">
    <property type="component" value="Unassembled WGS sequence"/>
</dbReference>
<sequence length="112" mass="12908">MDITLEQVVKYCSSQLDQYQRCVEKNPQDWHTNSACLKLKKELTKCADENIKELREVKQKCNSSIIGYDQCLSKNSKEPEKCIEQLKALYYCTEAAAGRKLGVIIDDKDKNQ</sequence>
<accession>A0A9N8YU21</accession>
<dbReference type="SUPFAM" id="SSF103657">
    <property type="entry name" value="BAR/IMD domain-like"/>
    <property type="match status" value="1"/>
</dbReference>
<dbReference type="OrthoDB" id="2581252at2759"/>
<gene>
    <name evidence="2" type="ORF">ALEPTO_LOCUS1099</name>
</gene>
<evidence type="ECO:0000313" key="3">
    <source>
        <dbReference type="Proteomes" id="UP000789508"/>
    </source>
</evidence>
<feature type="domain" description="IMS import disulfide relay-system CHCH-CHCH-like Cx9C" evidence="1">
    <location>
        <begin position="56"/>
        <end position="94"/>
    </location>
</feature>
<dbReference type="GO" id="GO:0005758">
    <property type="term" value="C:mitochondrial intermembrane space"/>
    <property type="evidence" value="ECO:0007669"/>
    <property type="project" value="TreeGrafter"/>
</dbReference>
<dbReference type="Pfam" id="PF16860">
    <property type="entry name" value="CX9C"/>
    <property type="match status" value="2"/>
</dbReference>
<organism evidence="2 3">
    <name type="scientific">Ambispora leptoticha</name>
    <dbReference type="NCBI Taxonomy" id="144679"/>
    <lineage>
        <taxon>Eukaryota</taxon>
        <taxon>Fungi</taxon>
        <taxon>Fungi incertae sedis</taxon>
        <taxon>Mucoromycota</taxon>
        <taxon>Glomeromycotina</taxon>
        <taxon>Glomeromycetes</taxon>
        <taxon>Archaeosporales</taxon>
        <taxon>Ambisporaceae</taxon>
        <taxon>Ambispora</taxon>
    </lineage>
</organism>
<evidence type="ECO:0000313" key="2">
    <source>
        <dbReference type="EMBL" id="CAG8452629.1"/>
    </source>
</evidence>
<reference evidence="2" key="1">
    <citation type="submission" date="2021-06" db="EMBL/GenBank/DDBJ databases">
        <authorList>
            <person name="Kallberg Y."/>
            <person name="Tangrot J."/>
            <person name="Rosling A."/>
        </authorList>
    </citation>
    <scope>NUCLEOTIDE SEQUENCE</scope>
    <source>
        <strain evidence="2">FL130A</strain>
    </source>
</reference>
<dbReference type="GO" id="GO:0045333">
    <property type="term" value="P:cellular respiration"/>
    <property type="evidence" value="ECO:0007669"/>
    <property type="project" value="TreeGrafter"/>
</dbReference>
<dbReference type="PANTHER" id="PTHR47106:SF1">
    <property type="entry name" value="COILED-COIL-HELIX-COILED-COIL-HELIX DOMAIN-CONTAINING PROTEIN 5"/>
    <property type="match status" value="1"/>
</dbReference>
<dbReference type="InterPro" id="IPR031731">
    <property type="entry name" value="CX9C"/>
</dbReference>
<dbReference type="PROSITE" id="PS51808">
    <property type="entry name" value="CHCH"/>
    <property type="match status" value="1"/>
</dbReference>
<dbReference type="Gene3D" id="1.10.287.2900">
    <property type="match status" value="2"/>
</dbReference>
<keyword evidence="3" id="KW-1185">Reference proteome</keyword>
<dbReference type="InterPro" id="IPR052848">
    <property type="entry name" value="CHCH_domain-containing_protein"/>
</dbReference>
<evidence type="ECO:0000259" key="1">
    <source>
        <dbReference type="Pfam" id="PF16860"/>
    </source>
</evidence>
<feature type="domain" description="IMS import disulfide relay-system CHCH-CHCH-like Cx9C" evidence="1">
    <location>
        <begin position="5"/>
        <end position="50"/>
    </location>
</feature>
<dbReference type="AlphaFoldDB" id="A0A9N8YU21"/>
<dbReference type="InterPro" id="IPR027267">
    <property type="entry name" value="AH/BAR_dom_sf"/>
</dbReference>
<proteinExistence type="predicted"/>
<dbReference type="PANTHER" id="PTHR47106">
    <property type="entry name" value="COILED-COIL-HELIX-COILED-COIL-HELIX DOMAIN-CONTAINING PROTEIN 5"/>
    <property type="match status" value="1"/>
</dbReference>
<dbReference type="EMBL" id="CAJVPS010000104">
    <property type="protein sequence ID" value="CAG8452629.1"/>
    <property type="molecule type" value="Genomic_DNA"/>
</dbReference>
<protein>
    <submittedName>
        <fullName evidence="2">10628_t:CDS:1</fullName>
    </submittedName>
</protein>
<name>A0A9N8YU21_9GLOM</name>